<gene>
    <name evidence="1" type="ORF">MRATA1EN22A_LOCUS7566</name>
</gene>
<sequence>MATQFPLQQASPPSSAEKCAVLSISVLLLHPWSKRRAAAAAAAAVALGVRNQIAAFLPHLAAEALGHKEDEVLVQKLLAFVTLKVIHSEPFLKAKLTQRSRKTLHTGTAAQQKAPPEVSLNVRGTVGGRTWGRTSARSNLGRPSGSGGAGWRAGWRAPRAAKRGEPGGARARTQKRGHARPLSFTFTLTAGGRGWDSLPPDDNPSPHPRRCPALTPAPAAGRGEARRRCGRCSRGTAARSPQ</sequence>
<accession>A0AC59YLM7</accession>
<reference evidence="1" key="2">
    <citation type="submission" date="2025-03" db="EMBL/GenBank/DDBJ databases">
        <authorList>
            <consortium name="ELIXIR-Norway"/>
            <consortium name="Elixir Norway"/>
        </authorList>
    </citation>
    <scope>NUCLEOTIDE SEQUENCE</scope>
</reference>
<organism evidence="1 2">
    <name type="scientific">Rangifer tarandus platyrhynchus</name>
    <name type="common">Svalbard reindeer</name>
    <dbReference type="NCBI Taxonomy" id="3082113"/>
    <lineage>
        <taxon>Eukaryota</taxon>
        <taxon>Metazoa</taxon>
        <taxon>Chordata</taxon>
        <taxon>Craniata</taxon>
        <taxon>Vertebrata</taxon>
        <taxon>Euteleostomi</taxon>
        <taxon>Mammalia</taxon>
        <taxon>Eutheria</taxon>
        <taxon>Laurasiatheria</taxon>
        <taxon>Artiodactyla</taxon>
        <taxon>Ruminantia</taxon>
        <taxon>Pecora</taxon>
        <taxon>Cervidae</taxon>
        <taxon>Odocoileinae</taxon>
        <taxon>Rangifer</taxon>
    </lineage>
</organism>
<evidence type="ECO:0000313" key="1">
    <source>
        <dbReference type="EMBL" id="CAM9796023.1"/>
    </source>
</evidence>
<reference evidence="1" key="1">
    <citation type="submission" date="2023-05" db="EMBL/GenBank/DDBJ databases">
        <authorList>
            <consortium name="ELIXIR-Norway"/>
        </authorList>
    </citation>
    <scope>NUCLEOTIDE SEQUENCE</scope>
</reference>
<proteinExistence type="predicted"/>
<protein>
    <submittedName>
        <fullName evidence="1">Uncharacterized protein</fullName>
    </submittedName>
</protein>
<dbReference type="Proteomes" id="UP001162501">
    <property type="component" value="Chromosome 18"/>
</dbReference>
<dbReference type="EMBL" id="OX596102">
    <property type="protein sequence ID" value="CAM9796023.1"/>
    <property type="molecule type" value="Genomic_DNA"/>
</dbReference>
<evidence type="ECO:0000313" key="2">
    <source>
        <dbReference type="Proteomes" id="UP001162501"/>
    </source>
</evidence>
<name>A0AC59YLM7_RANTA</name>